<dbReference type="EMBL" id="LAZR01002379">
    <property type="protein sequence ID" value="KKN30796.1"/>
    <property type="molecule type" value="Genomic_DNA"/>
</dbReference>
<accession>A0A0F9S0Z6</accession>
<reference evidence="4" key="1">
    <citation type="journal article" date="2015" name="Nature">
        <title>Complex archaea that bridge the gap between prokaryotes and eukaryotes.</title>
        <authorList>
            <person name="Spang A."/>
            <person name="Saw J.H."/>
            <person name="Jorgensen S.L."/>
            <person name="Zaremba-Niedzwiedzka K."/>
            <person name="Martijn J."/>
            <person name="Lind A.E."/>
            <person name="van Eijk R."/>
            <person name="Schleper C."/>
            <person name="Guy L."/>
            <person name="Ettema T.J."/>
        </authorList>
    </citation>
    <scope>NUCLEOTIDE SEQUENCE</scope>
</reference>
<evidence type="ECO:0000259" key="3">
    <source>
        <dbReference type="Pfam" id="PF01967"/>
    </source>
</evidence>
<gene>
    <name evidence="4" type="ORF">LCGC14_0830350</name>
</gene>
<dbReference type="AlphaFoldDB" id="A0A0F9S0Z6"/>
<evidence type="ECO:0000256" key="2">
    <source>
        <dbReference type="ARBA" id="ARBA00023150"/>
    </source>
</evidence>
<dbReference type="NCBIfam" id="NF008999">
    <property type="entry name" value="PRK12343.1"/>
    <property type="match status" value="1"/>
</dbReference>
<dbReference type="GO" id="GO:0006777">
    <property type="term" value="P:Mo-molybdopterin cofactor biosynthetic process"/>
    <property type="evidence" value="ECO:0007669"/>
    <property type="project" value="UniProtKB-KW"/>
</dbReference>
<organism evidence="4">
    <name type="scientific">marine sediment metagenome</name>
    <dbReference type="NCBI Taxonomy" id="412755"/>
    <lineage>
        <taxon>unclassified sequences</taxon>
        <taxon>metagenomes</taxon>
        <taxon>ecological metagenomes</taxon>
    </lineage>
</organism>
<dbReference type="InterPro" id="IPR023045">
    <property type="entry name" value="MoaC"/>
</dbReference>
<protein>
    <recommendedName>
        <fullName evidence="3">Molybdopterin cofactor biosynthesis C (MoaC) domain-containing protein</fullName>
    </recommendedName>
</protein>
<dbReference type="InterPro" id="IPR036522">
    <property type="entry name" value="MoaC_sf"/>
</dbReference>
<evidence type="ECO:0000256" key="1">
    <source>
        <dbReference type="ARBA" id="ARBA00005046"/>
    </source>
</evidence>
<proteinExistence type="predicted"/>
<dbReference type="InterPro" id="IPR002820">
    <property type="entry name" value="Mopterin_CF_biosynth-C_dom"/>
</dbReference>
<dbReference type="UniPathway" id="UPA00344"/>
<evidence type="ECO:0000313" key="4">
    <source>
        <dbReference type="EMBL" id="KKN30796.1"/>
    </source>
</evidence>
<name>A0A0F9S0Z6_9ZZZZ</name>
<dbReference type="Pfam" id="PF01967">
    <property type="entry name" value="MoaC"/>
    <property type="match status" value="1"/>
</dbReference>
<sequence>MIDISEKDTILRIATASGEIILRKETVKRIKSKKIEKGDALTIAKVAAINAVKKVPDLIPFCHLVPITNIEVDFEIGSSTITVTCTVKSIAKTGVEMEALTGVSIALLNLWDVVKMYEKDEKGQYPSTVIYDIKVEKKIKELND</sequence>
<dbReference type="NCBIfam" id="TIGR00581">
    <property type="entry name" value="moaC"/>
    <property type="match status" value="1"/>
</dbReference>
<feature type="domain" description="Molybdopterin cofactor biosynthesis C (MoaC)" evidence="3">
    <location>
        <begin position="1"/>
        <end position="139"/>
    </location>
</feature>
<comment type="caution">
    <text evidence="4">The sequence shown here is derived from an EMBL/GenBank/DDBJ whole genome shotgun (WGS) entry which is preliminary data.</text>
</comment>
<dbReference type="SUPFAM" id="SSF55040">
    <property type="entry name" value="Molybdenum cofactor biosynthesis protein C, MoaC"/>
    <property type="match status" value="1"/>
</dbReference>
<comment type="pathway">
    <text evidence="1">Cofactor biosynthesis; molybdopterin biosynthesis.</text>
</comment>
<dbReference type="Gene3D" id="3.30.70.640">
    <property type="entry name" value="Molybdopterin cofactor biosynthesis C (MoaC) domain"/>
    <property type="match status" value="1"/>
</dbReference>
<keyword evidence="2" id="KW-0501">Molybdenum cofactor biosynthesis</keyword>